<evidence type="ECO:0000313" key="3">
    <source>
        <dbReference type="Proteomes" id="UP000190092"/>
    </source>
</evidence>
<reference evidence="3" key="1">
    <citation type="submission" date="2017-02" db="EMBL/GenBank/DDBJ databases">
        <authorList>
            <person name="Varghese N."/>
            <person name="Submissions S."/>
        </authorList>
    </citation>
    <scope>NUCLEOTIDE SEQUENCE [LARGE SCALE GENOMIC DNA]</scope>
    <source>
        <strain evidence="3">ATCC 27094</strain>
    </source>
</reference>
<feature type="compositionally biased region" description="Low complexity" evidence="1">
    <location>
        <begin position="10"/>
        <end position="20"/>
    </location>
</feature>
<protein>
    <submittedName>
        <fullName evidence="2">Uncharacterized protein</fullName>
    </submittedName>
</protein>
<sequence>MIAIMFKETPAAASVSAVPAGGSGPAARPFCRRPTSGPLPQTPIRPSPRRWADPVSDIERELYGALMPDVTFLRQRGFGVHREVDGFRVGNRLVDADGLQAIAARERRLLRKP</sequence>
<dbReference type="Proteomes" id="UP000190092">
    <property type="component" value="Unassembled WGS sequence"/>
</dbReference>
<proteinExistence type="predicted"/>
<organism evidence="2 3">
    <name type="scientific">Enhydrobacter aerosaccus</name>
    <dbReference type="NCBI Taxonomy" id="225324"/>
    <lineage>
        <taxon>Bacteria</taxon>
        <taxon>Pseudomonadati</taxon>
        <taxon>Pseudomonadota</taxon>
        <taxon>Alphaproteobacteria</taxon>
        <taxon>Hyphomicrobiales</taxon>
        <taxon>Enhydrobacter</taxon>
    </lineage>
</organism>
<dbReference type="EMBL" id="FUWJ01000009">
    <property type="protein sequence ID" value="SKA30890.1"/>
    <property type="molecule type" value="Genomic_DNA"/>
</dbReference>
<feature type="region of interest" description="Disordered" evidence="1">
    <location>
        <begin position="10"/>
        <end position="51"/>
    </location>
</feature>
<evidence type="ECO:0000256" key="1">
    <source>
        <dbReference type="SAM" id="MobiDB-lite"/>
    </source>
</evidence>
<keyword evidence="3" id="KW-1185">Reference proteome</keyword>
<name>A0A1T4SRH3_9HYPH</name>
<accession>A0A1T4SRH3</accession>
<gene>
    <name evidence="2" type="ORF">SAMN02745126_05045</name>
</gene>
<dbReference type="AlphaFoldDB" id="A0A1T4SRH3"/>
<evidence type="ECO:0000313" key="2">
    <source>
        <dbReference type="EMBL" id="SKA30890.1"/>
    </source>
</evidence>
<dbReference type="STRING" id="225324.SAMN02745126_05045"/>